<dbReference type="SUPFAM" id="SSF140453">
    <property type="entry name" value="EsxAB dimer-like"/>
    <property type="match status" value="1"/>
</dbReference>
<protein>
    <submittedName>
        <fullName evidence="1">Unannotated protein</fullName>
    </submittedName>
</protein>
<dbReference type="Gene3D" id="1.10.287.1060">
    <property type="entry name" value="ESAT-6-like"/>
    <property type="match status" value="1"/>
</dbReference>
<name>A0A6J6CG54_9ZZZZ</name>
<sequence>MTHFSVDSDQVLAATANIQTTISRLGQEADSLMAQLQTLQGSWSGLASNSFQDLVIRWRATAATVDLQLAELASGLSVAAAAYSEIEFSNQRLFL</sequence>
<reference evidence="1" key="1">
    <citation type="submission" date="2020-05" db="EMBL/GenBank/DDBJ databases">
        <authorList>
            <person name="Chiriac C."/>
            <person name="Salcher M."/>
            <person name="Ghai R."/>
            <person name="Kavagutti S V."/>
        </authorList>
    </citation>
    <scope>NUCLEOTIDE SEQUENCE</scope>
</reference>
<dbReference type="NCBIfam" id="TIGR03930">
    <property type="entry name" value="WXG100_ESAT6"/>
    <property type="match status" value="1"/>
</dbReference>
<gene>
    <name evidence="1" type="ORF">UFOPK1561_00217</name>
</gene>
<evidence type="ECO:0000313" key="1">
    <source>
        <dbReference type="EMBL" id="CAB4550125.1"/>
    </source>
</evidence>
<dbReference type="InterPro" id="IPR010310">
    <property type="entry name" value="T7SS_ESAT-6-like"/>
</dbReference>
<dbReference type="AlphaFoldDB" id="A0A6J6CG54"/>
<accession>A0A6J6CG54</accession>
<dbReference type="EMBL" id="CAEZSZ010000012">
    <property type="protein sequence ID" value="CAB4550125.1"/>
    <property type="molecule type" value="Genomic_DNA"/>
</dbReference>
<dbReference type="InterPro" id="IPR036689">
    <property type="entry name" value="ESAT-6-like_sf"/>
</dbReference>
<organism evidence="1">
    <name type="scientific">freshwater metagenome</name>
    <dbReference type="NCBI Taxonomy" id="449393"/>
    <lineage>
        <taxon>unclassified sequences</taxon>
        <taxon>metagenomes</taxon>
        <taxon>ecological metagenomes</taxon>
    </lineage>
</organism>
<dbReference type="Pfam" id="PF06013">
    <property type="entry name" value="WXG100"/>
    <property type="match status" value="1"/>
</dbReference>
<proteinExistence type="predicted"/>